<keyword evidence="3" id="KW-1185">Reference proteome</keyword>
<protein>
    <recommendedName>
        <fullName evidence="1">Methyltransferase FkbM domain-containing protein</fullName>
    </recommendedName>
</protein>
<dbReference type="InterPro" id="IPR052514">
    <property type="entry name" value="SAM-dependent_MTase"/>
</dbReference>
<reference evidence="3" key="1">
    <citation type="submission" date="2016-07" db="EMBL/GenBank/DDBJ databases">
        <authorList>
            <person name="Florea S."/>
            <person name="Webb J.S."/>
            <person name="Jaromczyk J."/>
            <person name="Schardl C.L."/>
        </authorList>
    </citation>
    <scope>NUCLEOTIDE SEQUENCE [LARGE SCALE GENOMIC DNA]</scope>
    <source>
        <strain evidence="3">MV-1</strain>
    </source>
</reference>
<evidence type="ECO:0000313" key="2">
    <source>
        <dbReference type="EMBL" id="OEJ68536.1"/>
    </source>
</evidence>
<proteinExistence type="predicted"/>
<sequence length="283" mass="31860">MRFHPWPMACYGPRRILILGGMTNNVSTLSENWRPPVSFEERLRGALIPPRLYYGLRARRELKKGEAELRILPFLIDPTRNAVDAGANKGVYTYWLERLSAHVHAYEPNPKMFDVLKSGVGAKATVHHAALSDQAGSFALRIPKTARGTYSNQGGSLNHDKVGNSFGDVIVDTHRLDDQRIKNIGFLKVDVEGIEMAVLDGALKTIARDRPTLLIEMEQQHPKRPIEIDLKRVTDLGYRMAFLRKGVLTDGALFDPIRHHTNAPSPQDYVFNFIFLPIEKVGV</sequence>
<feature type="domain" description="Methyltransferase FkbM" evidence="1">
    <location>
        <begin position="84"/>
        <end position="239"/>
    </location>
</feature>
<accession>A0A1E5Q9Z1</accession>
<dbReference type="InterPro" id="IPR006342">
    <property type="entry name" value="FkbM_mtfrase"/>
</dbReference>
<dbReference type="Proteomes" id="UP000095347">
    <property type="component" value="Unassembled WGS sequence"/>
</dbReference>
<dbReference type="Pfam" id="PF05050">
    <property type="entry name" value="Methyltransf_21"/>
    <property type="match status" value="1"/>
</dbReference>
<evidence type="ECO:0000313" key="3">
    <source>
        <dbReference type="Proteomes" id="UP000095347"/>
    </source>
</evidence>
<dbReference type="AlphaFoldDB" id="A0A1E5Q9Z1"/>
<organism evidence="2 3">
    <name type="scientific">Magnetovibrio blakemorei</name>
    <dbReference type="NCBI Taxonomy" id="28181"/>
    <lineage>
        <taxon>Bacteria</taxon>
        <taxon>Pseudomonadati</taxon>
        <taxon>Pseudomonadota</taxon>
        <taxon>Alphaproteobacteria</taxon>
        <taxon>Rhodospirillales</taxon>
        <taxon>Magnetovibrionaceae</taxon>
        <taxon>Magnetovibrio</taxon>
    </lineage>
</organism>
<comment type="caution">
    <text evidence="2">The sequence shown here is derived from an EMBL/GenBank/DDBJ whole genome shotgun (WGS) entry which is preliminary data.</text>
</comment>
<name>A0A1E5Q9Z1_9PROT</name>
<dbReference type="NCBIfam" id="TIGR01444">
    <property type="entry name" value="fkbM_fam"/>
    <property type="match status" value="1"/>
</dbReference>
<dbReference type="PANTHER" id="PTHR34203">
    <property type="entry name" value="METHYLTRANSFERASE, FKBM FAMILY PROTEIN"/>
    <property type="match status" value="1"/>
</dbReference>
<evidence type="ECO:0000259" key="1">
    <source>
        <dbReference type="Pfam" id="PF05050"/>
    </source>
</evidence>
<dbReference type="PANTHER" id="PTHR34203:SF15">
    <property type="entry name" value="SLL1173 PROTEIN"/>
    <property type="match status" value="1"/>
</dbReference>
<dbReference type="InterPro" id="IPR029063">
    <property type="entry name" value="SAM-dependent_MTases_sf"/>
</dbReference>
<dbReference type="EMBL" id="MCGG01000013">
    <property type="protein sequence ID" value="OEJ68536.1"/>
    <property type="molecule type" value="Genomic_DNA"/>
</dbReference>
<dbReference type="Gene3D" id="3.40.50.150">
    <property type="entry name" value="Vaccinia Virus protein VP39"/>
    <property type="match status" value="1"/>
</dbReference>
<gene>
    <name evidence="2" type="ORF">BEN30_06320</name>
</gene>
<dbReference type="OrthoDB" id="9814604at2"/>
<dbReference type="SUPFAM" id="SSF53335">
    <property type="entry name" value="S-adenosyl-L-methionine-dependent methyltransferases"/>
    <property type="match status" value="1"/>
</dbReference>
<dbReference type="STRING" id="28181.BEN30_06320"/>